<protein>
    <submittedName>
        <fullName evidence="1">Acetyltransferase</fullName>
    </submittedName>
</protein>
<dbReference type="Proteomes" id="UP000192997">
    <property type="component" value="Unassembled WGS sequence"/>
</dbReference>
<sequence>MFLQVKGKVDLVKIVDFQELLDPNSRIVHGKDQEGEEEQDMDIYEKQDLVFPSGEELPRCWQDPNYRSLTPR</sequence>
<reference evidence="2" key="1">
    <citation type="submission" date="2017-04" db="EMBL/GenBank/DDBJ databases">
        <authorList>
            <person name="Abreu V.A."/>
            <person name="Popin R.V."/>
            <person name="Rigonato J."/>
            <person name="Andreote A.P."/>
            <person name="Schaker P.C."/>
            <person name="Hoff-Risseti C."/>
            <person name="Alvarenga D.O."/>
            <person name="Varani A.M."/>
            <person name="Fiore M.F."/>
        </authorList>
    </citation>
    <scope>NUCLEOTIDE SEQUENCE [LARGE SCALE GENOMIC DNA]</scope>
    <source>
        <strain evidence="2">CENA303</strain>
    </source>
</reference>
<dbReference type="GO" id="GO:0016740">
    <property type="term" value="F:transferase activity"/>
    <property type="evidence" value="ECO:0007669"/>
    <property type="project" value="UniProtKB-KW"/>
</dbReference>
<keyword evidence="1" id="KW-0808">Transferase</keyword>
<gene>
    <name evidence="1" type="ORF">B7O87_00835</name>
</gene>
<organism evidence="1 2">
    <name type="scientific">Cylindrospermopsis raciborskii CENA303</name>
    <dbReference type="NCBI Taxonomy" id="1170769"/>
    <lineage>
        <taxon>Bacteria</taxon>
        <taxon>Bacillati</taxon>
        <taxon>Cyanobacteriota</taxon>
        <taxon>Cyanophyceae</taxon>
        <taxon>Nostocales</taxon>
        <taxon>Aphanizomenonaceae</taxon>
        <taxon>Cylindrospermopsis</taxon>
    </lineage>
</organism>
<name>A0A1X4GJP0_9CYAN</name>
<dbReference type="AlphaFoldDB" id="A0A1X4GJP0"/>
<dbReference type="RefSeq" id="WP_061545192.1">
    <property type="nucleotide sequence ID" value="NZ_NBYN01000003.1"/>
</dbReference>
<accession>A0A1X4GJP0</accession>
<dbReference type="EMBL" id="NBYN01000003">
    <property type="protein sequence ID" value="OSO97348.1"/>
    <property type="molecule type" value="Genomic_DNA"/>
</dbReference>
<evidence type="ECO:0000313" key="2">
    <source>
        <dbReference type="Proteomes" id="UP000192997"/>
    </source>
</evidence>
<evidence type="ECO:0000313" key="1">
    <source>
        <dbReference type="EMBL" id="OSO97348.1"/>
    </source>
</evidence>
<proteinExistence type="predicted"/>
<comment type="caution">
    <text evidence="1">The sequence shown here is derived from an EMBL/GenBank/DDBJ whole genome shotgun (WGS) entry which is preliminary data.</text>
</comment>